<keyword evidence="1" id="KW-1133">Transmembrane helix</keyword>
<dbReference type="Gene3D" id="3.30.1120.50">
    <property type="entry name" value="Pepsin inhibitor-3"/>
    <property type="match status" value="1"/>
</dbReference>
<keyword evidence="1" id="KW-0472">Membrane</keyword>
<dbReference type="AlphaFoldDB" id="A0A0M3IYW7"/>
<evidence type="ECO:0000313" key="2">
    <source>
        <dbReference type="WBParaSite" id="ASIM_0000044601-mRNA-1"/>
    </source>
</evidence>
<proteinExistence type="predicted"/>
<accession>A0A0M3IYW7</accession>
<sequence length="86" mass="9447">LDDLNFANLSSEAEMQEADNYMKRLEDCELQVFHISIRGLQMNVPVPPYLCAPPPTFCGNASSLMITLADCVILVGTALLFLPTQS</sequence>
<feature type="transmembrane region" description="Helical" evidence="1">
    <location>
        <begin position="63"/>
        <end position="82"/>
    </location>
</feature>
<organism evidence="2">
    <name type="scientific">Anisakis simplex</name>
    <name type="common">Herring worm</name>
    <dbReference type="NCBI Taxonomy" id="6269"/>
    <lineage>
        <taxon>Eukaryota</taxon>
        <taxon>Metazoa</taxon>
        <taxon>Ecdysozoa</taxon>
        <taxon>Nematoda</taxon>
        <taxon>Chromadorea</taxon>
        <taxon>Rhabditida</taxon>
        <taxon>Spirurina</taxon>
        <taxon>Ascaridomorpha</taxon>
        <taxon>Ascaridoidea</taxon>
        <taxon>Anisakidae</taxon>
        <taxon>Anisakis</taxon>
        <taxon>Anisakis simplex complex</taxon>
    </lineage>
</organism>
<dbReference type="WBParaSite" id="ASIM_0000044601-mRNA-1">
    <property type="protein sequence ID" value="ASIM_0000044601-mRNA-1"/>
    <property type="gene ID" value="ASIM_0000044601"/>
</dbReference>
<protein>
    <submittedName>
        <fullName evidence="2">Transmembrane protein</fullName>
    </submittedName>
</protein>
<keyword evidence="1" id="KW-0812">Transmembrane</keyword>
<reference evidence="2" key="1">
    <citation type="submission" date="2017-02" db="UniProtKB">
        <authorList>
            <consortium name="WormBaseParasite"/>
        </authorList>
    </citation>
    <scope>IDENTIFICATION</scope>
</reference>
<dbReference type="InterPro" id="IPR038412">
    <property type="entry name" value="Pepsin-I3_sf"/>
</dbReference>
<evidence type="ECO:0000256" key="1">
    <source>
        <dbReference type="SAM" id="Phobius"/>
    </source>
</evidence>
<name>A0A0M3IYW7_ANISI</name>